<reference evidence="3 4" key="1">
    <citation type="submission" date="2015-12" db="EMBL/GenBank/DDBJ databases">
        <authorList>
            <person name="Shamseldin A."/>
            <person name="Moawad H."/>
            <person name="Abd El-Rahim W.M."/>
            <person name="Sadowsky M.J."/>
        </authorList>
    </citation>
    <scope>NUCLEOTIDE SEQUENCE [LARGE SCALE GENOMIC DNA]</scope>
    <source>
        <strain evidence="3 4">SJ5A-1</strain>
    </source>
</reference>
<dbReference type="OrthoDB" id="197461at2"/>
<keyword evidence="1" id="KW-0472">Membrane</keyword>
<name>A0A0W7WG98_9RHOB</name>
<feature type="transmembrane region" description="Helical" evidence="1">
    <location>
        <begin position="12"/>
        <end position="29"/>
    </location>
</feature>
<feature type="transmembrane region" description="Helical" evidence="1">
    <location>
        <begin position="35"/>
        <end position="54"/>
    </location>
</feature>
<evidence type="ECO:0000259" key="2">
    <source>
        <dbReference type="Pfam" id="PF09834"/>
    </source>
</evidence>
<accession>A0A0W7WG98</accession>
<sequence length="67" mass="7400">METRARTLVKSVLWTALGLVVMAFVGLAFTGSLVVGSGMALVNAVIGFLTYMLYERVWARIGWGRYE</sequence>
<dbReference type="InterPro" id="IPR018638">
    <property type="entry name" value="DUF2061_membrane"/>
</dbReference>
<proteinExistence type="predicted"/>
<dbReference type="Pfam" id="PF09834">
    <property type="entry name" value="DUF2061"/>
    <property type="match status" value="1"/>
</dbReference>
<feature type="domain" description="DUF2061" evidence="2">
    <location>
        <begin position="8"/>
        <end position="59"/>
    </location>
</feature>
<evidence type="ECO:0000256" key="1">
    <source>
        <dbReference type="SAM" id="Phobius"/>
    </source>
</evidence>
<evidence type="ECO:0000313" key="3">
    <source>
        <dbReference type="EMBL" id="KUF09675.1"/>
    </source>
</evidence>
<dbReference type="AlphaFoldDB" id="A0A0W7WG98"/>
<dbReference type="Proteomes" id="UP000054396">
    <property type="component" value="Unassembled WGS sequence"/>
</dbReference>
<organism evidence="3 4">
    <name type="scientific">Pseudoponticoccus marisrubri</name>
    <dbReference type="NCBI Taxonomy" id="1685382"/>
    <lineage>
        <taxon>Bacteria</taxon>
        <taxon>Pseudomonadati</taxon>
        <taxon>Pseudomonadota</taxon>
        <taxon>Alphaproteobacteria</taxon>
        <taxon>Rhodobacterales</taxon>
        <taxon>Roseobacteraceae</taxon>
        <taxon>Pseudoponticoccus</taxon>
    </lineage>
</organism>
<keyword evidence="4" id="KW-1185">Reference proteome</keyword>
<comment type="caution">
    <text evidence="3">The sequence shown here is derived from an EMBL/GenBank/DDBJ whole genome shotgun (WGS) entry which is preliminary data.</text>
</comment>
<dbReference type="RefSeq" id="WP_058863239.1">
    <property type="nucleotide sequence ID" value="NZ_LPXO01000011.1"/>
</dbReference>
<gene>
    <name evidence="3" type="ORF">AVJ23_16100</name>
</gene>
<evidence type="ECO:0000313" key="4">
    <source>
        <dbReference type="Proteomes" id="UP000054396"/>
    </source>
</evidence>
<dbReference type="EMBL" id="LPXO01000011">
    <property type="protein sequence ID" value="KUF09675.1"/>
    <property type="molecule type" value="Genomic_DNA"/>
</dbReference>
<keyword evidence="1" id="KW-0812">Transmembrane</keyword>
<protein>
    <recommendedName>
        <fullName evidence="2">DUF2061 domain-containing protein</fullName>
    </recommendedName>
</protein>
<dbReference type="STRING" id="1685382.AVJ23_16100"/>
<keyword evidence="1" id="KW-1133">Transmembrane helix</keyword>